<dbReference type="InterPro" id="IPR012337">
    <property type="entry name" value="RNaseH-like_sf"/>
</dbReference>
<reference evidence="2 3" key="1">
    <citation type="submission" date="2018-11" db="EMBL/GenBank/DDBJ databases">
        <authorList>
            <person name="Lopez-Roques C."/>
            <person name="Donnadieu C."/>
            <person name="Bouchez O."/>
            <person name="Klopp C."/>
            <person name="Cabau C."/>
            <person name="Zahm M."/>
        </authorList>
    </citation>
    <scope>NUCLEOTIDE SEQUENCE [LARGE SCALE GENOMIC DNA]</scope>
    <source>
        <strain evidence="2">RS831</strain>
        <tissue evidence="2">Whole body</tissue>
    </source>
</reference>
<dbReference type="GO" id="GO:0003676">
    <property type="term" value="F:nucleic acid binding"/>
    <property type="evidence" value="ECO:0007669"/>
    <property type="project" value="InterPro"/>
</dbReference>
<evidence type="ECO:0000313" key="3">
    <source>
        <dbReference type="Proteomes" id="UP000283210"/>
    </source>
</evidence>
<dbReference type="OrthoDB" id="2686689at2759"/>
<dbReference type="PROSITE" id="PS50994">
    <property type="entry name" value="INTEGRASE"/>
    <property type="match status" value="1"/>
</dbReference>
<feature type="domain" description="Integrase catalytic" evidence="1">
    <location>
        <begin position="213"/>
        <end position="326"/>
    </location>
</feature>
<gene>
    <name evidence="2" type="ORF">OJAV_G00234620</name>
</gene>
<dbReference type="Pfam" id="PF24764">
    <property type="entry name" value="rva_4"/>
    <property type="match status" value="1"/>
</dbReference>
<protein>
    <recommendedName>
        <fullName evidence="1">Integrase catalytic domain-containing protein</fullName>
    </recommendedName>
</protein>
<dbReference type="InterPro" id="IPR036397">
    <property type="entry name" value="RNaseH_sf"/>
</dbReference>
<dbReference type="AlphaFoldDB" id="A0A437BYP5"/>
<dbReference type="PANTHER" id="PTHR46791">
    <property type="entry name" value="EXPRESSED PROTEIN"/>
    <property type="match status" value="1"/>
</dbReference>
<dbReference type="GO" id="GO:0015074">
    <property type="term" value="P:DNA integration"/>
    <property type="evidence" value="ECO:0007669"/>
    <property type="project" value="InterPro"/>
</dbReference>
<evidence type="ECO:0000259" key="1">
    <source>
        <dbReference type="PROSITE" id="PS50994"/>
    </source>
</evidence>
<reference evidence="2 3" key="2">
    <citation type="submission" date="2019-01" db="EMBL/GenBank/DDBJ databases">
        <title>A chromosome length genome reference of the Java medaka (oryzias javanicus).</title>
        <authorList>
            <person name="Herpin A."/>
            <person name="Takehana Y."/>
            <person name="Naruse K."/>
            <person name="Ansai S."/>
            <person name="Kawaguchi M."/>
        </authorList>
    </citation>
    <scope>NUCLEOTIDE SEQUENCE [LARGE SCALE GENOMIC DNA]</scope>
    <source>
        <strain evidence="2">RS831</strain>
        <tissue evidence="2">Whole body</tissue>
    </source>
</reference>
<dbReference type="Gene3D" id="3.30.420.10">
    <property type="entry name" value="Ribonuclease H-like superfamily/Ribonuclease H"/>
    <property type="match status" value="1"/>
</dbReference>
<dbReference type="SUPFAM" id="SSF53098">
    <property type="entry name" value="Ribonuclease H-like"/>
    <property type="match status" value="1"/>
</dbReference>
<accession>A0A437BYP5</accession>
<evidence type="ECO:0000313" key="2">
    <source>
        <dbReference type="EMBL" id="RVE55605.1"/>
    </source>
</evidence>
<keyword evidence="3" id="KW-1185">Reference proteome</keyword>
<name>A0A437BYP5_ORYJA</name>
<organism evidence="2 3">
    <name type="scientific">Oryzias javanicus</name>
    <name type="common">Javanese ricefish</name>
    <name type="synonym">Aplocheilus javanicus</name>
    <dbReference type="NCBI Taxonomy" id="123683"/>
    <lineage>
        <taxon>Eukaryota</taxon>
        <taxon>Metazoa</taxon>
        <taxon>Chordata</taxon>
        <taxon>Craniata</taxon>
        <taxon>Vertebrata</taxon>
        <taxon>Euteleostomi</taxon>
        <taxon>Actinopterygii</taxon>
        <taxon>Neopterygii</taxon>
        <taxon>Teleostei</taxon>
        <taxon>Neoteleostei</taxon>
        <taxon>Acanthomorphata</taxon>
        <taxon>Ovalentaria</taxon>
        <taxon>Atherinomorphae</taxon>
        <taxon>Beloniformes</taxon>
        <taxon>Adrianichthyidae</taxon>
        <taxon>Oryziinae</taxon>
        <taxon>Oryzias</taxon>
    </lineage>
</organism>
<dbReference type="PANTHER" id="PTHR46791:SF4">
    <property type="match status" value="1"/>
</dbReference>
<dbReference type="EMBL" id="ML136651">
    <property type="protein sequence ID" value="RVE55605.1"/>
    <property type="molecule type" value="Genomic_DNA"/>
</dbReference>
<proteinExistence type="predicted"/>
<dbReference type="InterPro" id="IPR058913">
    <property type="entry name" value="Integrase_dom_put"/>
</dbReference>
<dbReference type="InterPro" id="IPR001584">
    <property type="entry name" value="Integrase_cat-core"/>
</dbReference>
<dbReference type="Proteomes" id="UP000283210">
    <property type="component" value="Unassembled WGS sequence"/>
</dbReference>
<sequence length="444" mass="50530">MANLRHFHDVCSDLVRDILQIADDVESESYNQDQVLAKIEETVEVIGLISAVSDVDIDPTVAENLAEVLHRISRHTVQRAEDVPGPGRIPFEIPFTFLECQILCGTTTTEIAAIIGVSKRTITRRIQQLRLRRIDLYSAVSDEELDRIITEIHRRHPNDGYRLMRGHLNARGVRVPISQLCSKISRLQESLRRVDAEGVYMRRLRLQVLRRRQYSVPGPNSLWHIDGNHKLIRWRFVVHGGVDGFSRLVVYLSVADNNRASTVLQSFLAAVDRYGLPSRVRSEKGGENADVAEMMIRSRGSGRNSHITGRSVHNQRIERMWRDVYEHALDLFHEIFITLEDQGNLNPDNEVHLFALHWVFLPQLWTRYRDQGPTNDPSEIDEDYGIDWNGPHNLDAGTVLVPEVQLARDLTAEEVAMLPAPGVSVTDAIRSFMEAVEVLSRIIG</sequence>